<name>A0A0B4EU04_METAF</name>
<dbReference type="HOGENOM" id="CLU_614047_0_0_1"/>
<reference evidence="2 3" key="1">
    <citation type="journal article" date="2014" name="Proc. Natl. Acad. Sci. U.S.A.">
        <title>Trajectory and genomic determinants of fungal-pathogen speciation and host adaptation.</title>
        <authorList>
            <person name="Hu X."/>
            <person name="Xiao G."/>
            <person name="Zheng P."/>
            <person name="Shang Y."/>
            <person name="Su Y."/>
            <person name="Zhang X."/>
            <person name="Liu X."/>
            <person name="Zhan S."/>
            <person name="St Leger R.J."/>
            <person name="Wang C."/>
        </authorList>
    </citation>
    <scope>NUCLEOTIDE SEQUENCE [LARGE SCALE GENOMIC DNA]</scope>
    <source>
        <strain evidence="2 3">ARSEF 549</strain>
    </source>
</reference>
<dbReference type="Proteomes" id="UP000031186">
    <property type="component" value="Unassembled WGS sequence"/>
</dbReference>
<feature type="chain" id="PRO_5002101999" evidence="1">
    <location>
        <begin position="20"/>
        <end position="446"/>
    </location>
</feature>
<protein>
    <submittedName>
        <fullName evidence="2">Uncharacterized protein</fullName>
    </submittedName>
</protein>
<dbReference type="VEuPathDB" id="FungiDB:MAN_10822"/>
<feature type="non-terminal residue" evidence="2">
    <location>
        <position position="1"/>
    </location>
</feature>
<sequence>MALVRVLAASCLLVSTSLGSGIQRREETARELKPFYAPNSGPCETYNITERCTGSEGWCSEQSYYKQDGYKSQDECFNDRKGQIPWAYMNVDCSLKVLSCDGSDGMCFRIENEDRRHTCFLRYLKGYFLEPHTPGCVSGPVGVEKDERCSGTKAYCGAARQVKAYGSEQACLRRRQTAPAGERKKTPFLPAQRVCASDAASEVCIGTEATCRGDAKCLDRRQQPPFLHPWSASCDHHSPEDSEACAGTAQYCSDETRIKWYGSRKDCINSRGAPEPVRWLQPSEAKGCTNGTEICEGTEAVCWPVPSKRDECFRARGLAPFLLPNSKAKAGTEAALGTDEWCHKGFHDHGYDSENECFQRRGHDQDALHAKLAKEYKGKFKEILYKIMPNITTEAAKRELIAKKGTAEDFKRESTHALKMFLDGLPKRAADEAIFSKWFTVSKPKM</sequence>
<comment type="caution">
    <text evidence="2">The sequence shown here is derived from an EMBL/GenBank/DDBJ whole genome shotgun (WGS) entry which is preliminary data.</text>
</comment>
<evidence type="ECO:0000256" key="1">
    <source>
        <dbReference type="SAM" id="SignalP"/>
    </source>
</evidence>
<feature type="signal peptide" evidence="1">
    <location>
        <begin position="1"/>
        <end position="19"/>
    </location>
</feature>
<proteinExistence type="predicted"/>
<gene>
    <name evidence="2" type="ORF">MAN_10822</name>
</gene>
<dbReference type="AlphaFoldDB" id="A0A0B4EU04"/>
<dbReference type="EMBL" id="AZNF01000032">
    <property type="protein sequence ID" value="KID59267.1"/>
    <property type="molecule type" value="Genomic_DNA"/>
</dbReference>
<accession>A0A0B4EU04</accession>
<keyword evidence="3" id="KW-1185">Reference proteome</keyword>
<organism evidence="2 3">
    <name type="scientific">Metarhizium anisopliae (strain ARSEF 549)</name>
    <dbReference type="NCBI Taxonomy" id="3151832"/>
    <lineage>
        <taxon>Eukaryota</taxon>
        <taxon>Fungi</taxon>
        <taxon>Dikarya</taxon>
        <taxon>Ascomycota</taxon>
        <taxon>Pezizomycotina</taxon>
        <taxon>Sordariomycetes</taxon>
        <taxon>Hypocreomycetidae</taxon>
        <taxon>Hypocreales</taxon>
        <taxon>Clavicipitaceae</taxon>
        <taxon>Metarhizium</taxon>
    </lineage>
</organism>
<keyword evidence="1" id="KW-0732">Signal</keyword>
<evidence type="ECO:0000313" key="3">
    <source>
        <dbReference type="Proteomes" id="UP000031186"/>
    </source>
</evidence>
<evidence type="ECO:0000313" key="2">
    <source>
        <dbReference type="EMBL" id="KID59267.1"/>
    </source>
</evidence>